<keyword evidence="2" id="KW-0169">Cobalamin biosynthesis</keyword>
<dbReference type="PANTHER" id="PTHR45790:SF3">
    <property type="entry name" value="S-ADENOSYL-L-METHIONINE-DEPENDENT UROPORPHYRINOGEN III METHYLTRANSFERASE, CHLOROPLASTIC"/>
    <property type="match status" value="1"/>
</dbReference>
<evidence type="ECO:0000256" key="12">
    <source>
        <dbReference type="PIRSR" id="PIRSR036426-1"/>
    </source>
</evidence>
<evidence type="ECO:0000256" key="2">
    <source>
        <dbReference type="ARBA" id="ARBA00022573"/>
    </source>
</evidence>
<dbReference type="GO" id="GO:0043115">
    <property type="term" value="F:precorrin-2 dehydrogenase activity"/>
    <property type="evidence" value="ECO:0007669"/>
    <property type="project" value="UniProtKB-EC"/>
</dbReference>
<evidence type="ECO:0000256" key="7">
    <source>
        <dbReference type="ARBA" id="ARBA00023027"/>
    </source>
</evidence>
<keyword evidence="3" id="KW-0489">Methyltransferase</keyword>
<evidence type="ECO:0000256" key="11">
    <source>
        <dbReference type="ARBA" id="ARBA00047561"/>
    </source>
</evidence>
<sequence length="426" mass="44303">MTYLLGLRLQGRDVLVVGGGQVAQSRVPVLLEAGARVTVVSPHVTTALQGLAESGRIHWEQRPYRRGDVTGLGRFWLVHAATDDPEVNAAVVAEAEEARIWSVRADDRHASSAWTPATGSASGVTVGVITGTDPRRAAGLRDAIVTGLADGTLDARRGRAPLRGVALVGGGPGDPGLITVRGRQLLAQADVVVVDRLAPTSLLDQLSGDVEIIDAAKIPYGRSMSQEGINAVIVDRARQGKFVVRLKGGDPFVFGRGGEELAACVAAGIPVTVVPGVTSALAAPASVGIPVTHRGVAQHFHVVSAHVAPGDERSTVNWETLARSGGTIVVLMGVERLGRIAEALIRYGRDPHTPIAVIQEATLPSQTTLVATLETVEKEAHAAGVHPPAVLVIGEVVNTAQELDILHRSQNAAETPIAPAGGNGRN</sequence>
<dbReference type="InterPro" id="IPR012409">
    <property type="entry name" value="Sirohaem_synth"/>
</dbReference>
<feature type="domain" description="Tetrapyrrole methylase" evidence="13">
    <location>
        <begin position="165"/>
        <end position="376"/>
    </location>
</feature>
<feature type="active site" description="Proton donor" evidence="12">
    <location>
        <position position="217"/>
    </location>
</feature>
<dbReference type="GO" id="GO:0032259">
    <property type="term" value="P:methylation"/>
    <property type="evidence" value="ECO:0007669"/>
    <property type="project" value="UniProtKB-KW"/>
</dbReference>
<evidence type="ECO:0000313" key="15">
    <source>
        <dbReference type="Proteomes" id="UP000014184"/>
    </source>
</evidence>
<keyword evidence="6" id="KW-0560">Oxidoreductase</keyword>
<dbReference type="AlphaFoldDB" id="A0A9P2TAE0"/>
<dbReference type="InterPro" id="IPR006367">
    <property type="entry name" value="Sirohaem_synthase_N"/>
</dbReference>
<evidence type="ECO:0000256" key="8">
    <source>
        <dbReference type="ARBA" id="ARBA00023239"/>
    </source>
</evidence>
<dbReference type="InterPro" id="IPR014776">
    <property type="entry name" value="4pyrrole_Mease_sub2"/>
</dbReference>
<evidence type="ECO:0000256" key="6">
    <source>
        <dbReference type="ARBA" id="ARBA00023002"/>
    </source>
</evidence>
<keyword evidence="10" id="KW-0511">Multifunctional enzyme</keyword>
<dbReference type="InterPro" id="IPR006366">
    <property type="entry name" value="CobA/CysG_C"/>
</dbReference>
<dbReference type="SUPFAM" id="SSF53790">
    <property type="entry name" value="Tetrapyrrole methylase"/>
    <property type="match status" value="1"/>
</dbReference>
<evidence type="ECO:0000313" key="14">
    <source>
        <dbReference type="EMBL" id="EOR70705.1"/>
    </source>
</evidence>
<dbReference type="GO" id="GO:0019354">
    <property type="term" value="P:siroheme biosynthetic process"/>
    <property type="evidence" value="ECO:0007669"/>
    <property type="project" value="InterPro"/>
</dbReference>
<proteinExistence type="predicted"/>
<dbReference type="InterPro" id="IPR035996">
    <property type="entry name" value="4pyrrol_Methylase_sf"/>
</dbReference>
<dbReference type="GO" id="GO:0051266">
    <property type="term" value="F:sirohydrochlorin ferrochelatase activity"/>
    <property type="evidence" value="ECO:0007669"/>
    <property type="project" value="InterPro"/>
</dbReference>
<dbReference type="NCBIfam" id="TIGR01470">
    <property type="entry name" value="cysG_Nterm"/>
    <property type="match status" value="1"/>
</dbReference>
<dbReference type="EMBL" id="AOSG01000061">
    <property type="protein sequence ID" value="EOR70705.1"/>
    <property type="molecule type" value="Genomic_DNA"/>
</dbReference>
<name>A0A9P2TAE0_THEFU</name>
<keyword evidence="9" id="KW-0627">Porphyrin biosynthesis</keyword>
<accession>A0A9P2TAE0</accession>
<comment type="catalytic activity">
    <reaction evidence="11">
        <text>precorrin-2 + NAD(+) = sirohydrochlorin + NADH + 2 H(+)</text>
        <dbReference type="Rhea" id="RHEA:15613"/>
        <dbReference type="ChEBI" id="CHEBI:15378"/>
        <dbReference type="ChEBI" id="CHEBI:57540"/>
        <dbReference type="ChEBI" id="CHEBI:57945"/>
        <dbReference type="ChEBI" id="CHEBI:58351"/>
        <dbReference type="ChEBI" id="CHEBI:58827"/>
        <dbReference type="EC" id="1.3.1.76"/>
    </reaction>
</comment>
<evidence type="ECO:0000256" key="10">
    <source>
        <dbReference type="ARBA" id="ARBA00023268"/>
    </source>
</evidence>
<dbReference type="CDD" id="cd11642">
    <property type="entry name" value="SUMT"/>
    <property type="match status" value="1"/>
</dbReference>
<dbReference type="FunFam" id="3.40.1010.10:FF:000003">
    <property type="entry name" value="Putative Uroporphyrinogen-III C-methyltransferase"/>
    <property type="match status" value="1"/>
</dbReference>
<comment type="pathway">
    <text evidence="1">Porphyrin-containing compound metabolism; siroheme biosynthesis; sirohydrochlorin from precorrin-2: step 1/1.</text>
</comment>
<keyword evidence="4" id="KW-0808">Transferase</keyword>
<dbReference type="Pfam" id="PF00590">
    <property type="entry name" value="TP_methylase"/>
    <property type="match status" value="1"/>
</dbReference>
<dbReference type="Gene3D" id="3.40.50.720">
    <property type="entry name" value="NAD(P)-binding Rossmann-like Domain"/>
    <property type="match status" value="1"/>
</dbReference>
<comment type="caution">
    <text evidence="14">The sequence shown here is derived from an EMBL/GenBank/DDBJ whole genome shotgun (WGS) entry which is preliminary data.</text>
</comment>
<dbReference type="SUPFAM" id="SSF51735">
    <property type="entry name" value="NAD(P)-binding Rossmann-fold domains"/>
    <property type="match status" value="1"/>
</dbReference>
<evidence type="ECO:0000256" key="1">
    <source>
        <dbReference type="ARBA" id="ARBA00005010"/>
    </source>
</evidence>
<evidence type="ECO:0000256" key="4">
    <source>
        <dbReference type="ARBA" id="ARBA00022679"/>
    </source>
</evidence>
<keyword evidence="15" id="KW-1185">Reference proteome</keyword>
<keyword evidence="5" id="KW-0949">S-adenosyl-L-methionine</keyword>
<dbReference type="NCBIfam" id="NF004790">
    <property type="entry name" value="PRK06136.1"/>
    <property type="match status" value="1"/>
</dbReference>
<dbReference type="PIRSF" id="PIRSF036426">
    <property type="entry name" value="Sirohaem_synth"/>
    <property type="match status" value="1"/>
</dbReference>
<dbReference type="InterPro" id="IPR050161">
    <property type="entry name" value="Siro_Cobalamin_biosynth"/>
</dbReference>
<dbReference type="PANTHER" id="PTHR45790">
    <property type="entry name" value="SIROHEME SYNTHASE-RELATED"/>
    <property type="match status" value="1"/>
</dbReference>
<keyword evidence="7" id="KW-0520">NAD</keyword>
<dbReference type="InterPro" id="IPR000878">
    <property type="entry name" value="4pyrrol_Mease"/>
</dbReference>
<dbReference type="InterPro" id="IPR014777">
    <property type="entry name" value="4pyrrole_Mease_sub1"/>
</dbReference>
<dbReference type="InterPro" id="IPR036291">
    <property type="entry name" value="NAD(P)-bd_dom_sf"/>
</dbReference>
<evidence type="ECO:0000256" key="3">
    <source>
        <dbReference type="ARBA" id="ARBA00022603"/>
    </source>
</evidence>
<keyword evidence="8" id="KW-0456">Lyase</keyword>
<feature type="active site" description="Proton acceptor" evidence="12">
    <location>
        <position position="195"/>
    </location>
</feature>
<organism evidence="14 15">
    <name type="scientific">Thermobifida fusca TM51</name>
    <dbReference type="NCBI Taxonomy" id="1169414"/>
    <lineage>
        <taxon>Bacteria</taxon>
        <taxon>Bacillati</taxon>
        <taxon>Actinomycetota</taxon>
        <taxon>Actinomycetes</taxon>
        <taxon>Streptosporangiales</taxon>
        <taxon>Nocardiopsidaceae</taxon>
        <taxon>Thermobifida</taxon>
    </lineage>
</organism>
<dbReference type="Pfam" id="PF13241">
    <property type="entry name" value="NAD_binding_7"/>
    <property type="match status" value="1"/>
</dbReference>
<evidence type="ECO:0000256" key="5">
    <source>
        <dbReference type="ARBA" id="ARBA00022691"/>
    </source>
</evidence>
<dbReference type="GO" id="GO:0051287">
    <property type="term" value="F:NAD binding"/>
    <property type="evidence" value="ECO:0007669"/>
    <property type="project" value="InterPro"/>
</dbReference>
<dbReference type="FunFam" id="3.30.950.10:FF:000001">
    <property type="entry name" value="Siroheme synthase"/>
    <property type="match status" value="1"/>
</dbReference>
<dbReference type="Proteomes" id="UP000014184">
    <property type="component" value="Unassembled WGS sequence"/>
</dbReference>
<evidence type="ECO:0000259" key="13">
    <source>
        <dbReference type="Pfam" id="PF00590"/>
    </source>
</evidence>
<dbReference type="NCBIfam" id="TIGR01469">
    <property type="entry name" value="cobA_cysG_Cterm"/>
    <property type="match status" value="1"/>
</dbReference>
<dbReference type="Gene3D" id="3.30.950.10">
    <property type="entry name" value="Methyltransferase, Cobalt-precorrin-4 Transmethylase, Domain 2"/>
    <property type="match status" value="1"/>
</dbReference>
<dbReference type="GO" id="GO:0004851">
    <property type="term" value="F:uroporphyrin-III C-methyltransferase activity"/>
    <property type="evidence" value="ECO:0007669"/>
    <property type="project" value="InterPro"/>
</dbReference>
<evidence type="ECO:0000256" key="9">
    <source>
        <dbReference type="ARBA" id="ARBA00023244"/>
    </source>
</evidence>
<reference evidence="14 15" key="1">
    <citation type="journal article" date="2013" name="Genome Announc.">
        <title>Draft Genome Sequence of the Lignocellulose Decomposer Thermobifida fusca Strain TM51.</title>
        <authorList>
            <person name="Toth A."/>
            <person name="Barna T."/>
            <person name="Nagy I."/>
            <person name="Horvath B."/>
            <person name="Nagy I."/>
            <person name="Tancsics A."/>
            <person name="Kriszt B."/>
            <person name="Baka E."/>
            <person name="Fekete C."/>
            <person name="Kukolya J."/>
        </authorList>
    </citation>
    <scope>NUCLEOTIDE SEQUENCE [LARGE SCALE GENOMIC DNA]</scope>
    <source>
        <strain evidence="14 15">TM51</strain>
    </source>
</reference>
<protein>
    <submittedName>
        <fullName evidence="14">Uroporphyrinogen-III C-methyltransferase</fullName>
    </submittedName>
</protein>
<dbReference type="Gene3D" id="3.40.1010.10">
    <property type="entry name" value="Cobalt-precorrin-4 Transmethylase, Domain 1"/>
    <property type="match status" value="1"/>
</dbReference>
<gene>
    <name evidence="14" type="ORF">TM51_11415</name>
</gene>
<dbReference type="RefSeq" id="WP_016189029.1">
    <property type="nucleotide sequence ID" value="NZ_AOSG01000061.1"/>
</dbReference>
<dbReference type="GO" id="GO:0009236">
    <property type="term" value="P:cobalamin biosynthetic process"/>
    <property type="evidence" value="ECO:0007669"/>
    <property type="project" value="UniProtKB-KW"/>
</dbReference>